<dbReference type="CDD" id="cd01400">
    <property type="entry name" value="6PGL"/>
    <property type="match status" value="1"/>
</dbReference>
<keyword evidence="7" id="KW-0378">Hydrolase</keyword>
<comment type="function">
    <text evidence="2 7">Hydrolysis of 6-phosphogluconolactone to 6-phosphogluconate.</text>
</comment>
<evidence type="ECO:0000256" key="6">
    <source>
        <dbReference type="ARBA" id="ARBA00020337"/>
    </source>
</evidence>
<dbReference type="SUPFAM" id="SSF100950">
    <property type="entry name" value="NagB/RpiA/CoA transferase-like"/>
    <property type="match status" value="1"/>
</dbReference>
<name>A0ABQ5ME70_9FLAO</name>
<accession>A0ABQ5ME70</accession>
<evidence type="ECO:0000313" key="10">
    <source>
        <dbReference type="Proteomes" id="UP001143543"/>
    </source>
</evidence>
<keyword evidence="10" id="KW-1185">Reference proteome</keyword>
<proteinExistence type="inferred from homology"/>
<dbReference type="PANTHER" id="PTHR11054">
    <property type="entry name" value="6-PHOSPHOGLUCONOLACTONASE"/>
    <property type="match status" value="1"/>
</dbReference>
<dbReference type="NCBIfam" id="TIGR01198">
    <property type="entry name" value="pgl"/>
    <property type="match status" value="1"/>
</dbReference>
<evidence type="ECO:0000256" key="7">
    <source>
        <dbReference type="RuleBase" id="RU365095"/>
    </source>
</evidence>
<comment type="caution">
    <text evidence="9">The sequence shown here is derived from an EMBL/GenBank/DDBJ whole genome shotgun (WGS) entry which is preliminary data.</text>
</comment>
<dbReference type="EMBL" id="BRVO01000001">
    <property type="protein sequence ID" value="GLB47643.1"/>
    <property type="molecule type" value="Genomic_DNA"/>
</dbReference>
<evidence type="ECO:0000313" key="9">
    <source>
        <dbReference type="EMBL" id="GLB47643.1"/>
    </source>
</evidence>
<dbReference type="InterPro" id="IPR006148">
    <property type="entry name" value="Glc/Gal-6P_isomerase"/>
</dbReference>
<evidence type="ECO:0000256" key="1">
    <source>
        <dbReference type="ARBA" id="ARBA00000832"/>
    </source>
</evidence>
<protein>
    <recommendedName>
        <fullName evidence="6 7">6-phosphogluconolactonase</fullName>
        <shortName evidence="7">6PGL</shortName>
        <ecNumber evidence="5 7">3.1.1.31</ecNumber>
    </recommendedName>
</protein>
<comment type="pathway">
    <text evidence="3 7">Carbohydrate degradation; pentose phosphate pathway; D-ribulose 5-phosphate from D-glucose 6-phosphate (oxidative stage): step 2/3.</text>
</comment>
<sequence length="237" mass="26144">MLNVFEEVTALNEAVASYFIEKANEAIKKHNKFTVALTGGSSPAGMYSLLTTVYKDAVDWSKVYVFWCDERWVPIDDERSNAGNAYTDFLNKVAIPESQIYPMWKEGVAPEEYADTYAAILEEVLANGKTFDLIFLGMGDDGHTASLFPGEAVIEEQEKKVVAYFLKPQDMYRITLTAPLINSAANVAFLAFGAKKAPALYEVLKGEPNVKTYPAQIIKPDTGSAVWFVDAAAAEKL</sequence>
<dbReference type="InterPro" id="IPR037171">
    <property type="entry name" value="NagB/RpiA_transferase-like"/>
</dbReference>
<comment type="catalytic activity">
    <reaction evidence="1 7">
        <text>6-phospho-D-glucono-1,5-lactone + H2O = 6-phospho-D-gluconate + H(+)</text>
        <dbReference type="Rhea" id="RHEA:12556"/>
        <dbReference type="ChEBI" id="CHEBI:15377"/>
        <dbReference type="ChEBI" id="CHEBI:15378"/>
        <dbReference type="ChEBI" id="CHEBI:57955"/>
        <dbReference type="ChEBI" id="CHEBI:58759"/>
        <dbReference type="EC" id="3.1.1.31"/>
    </reaction>
</comment>
<dbReference type="PANTHER" id="PTHR11054:SF0">
    <property type="entry name" value="6-PHOSPHOGLUCONOLACTONASE"/>
    <property type="match status" value="1"/>
</dbReference>
<dbReference type="InterPro" id="IPR005900">
    <property type="entry name" value="6-phosphogluconolactonase_DevB"/>
</dbReference>
<comment type="similarity">
    <text evidence="4 7">Belongs to the glucosamine/galactosamine-6-phosphate isomerase family. 6-phosphogluconolactonase subfamily.</text>
</comment>
<evidence type="ECO:0000256" key="4">
    <source>
        <dbReference type="ARBA" id="ARBA00010662"/>
    </source>
</evidence>
<evidence type="ECO:0000256" key="3">
    <source>
        <dbReference type="ARBA" id="ARBA00004961"/>
    </source>
</evidence>
<evidence type="ECO:0000259" key="8">
    <source>
        <dbReference type="Pfam" id="PF01182"/>
    </source>
</evidence>
<dbReference type="Proteomes" id="UP001143543">
    <property type="component" value="Unassembled WGS sequence"/>
</dbReference>
<dbReference type="RefSeq" id="WP_281763312.1">
    <property type="nucleotide sequence ID" value="NZ_BRVO01000001.1"/>
</dbReference>
<gene>
    <name evidence="7" type="primary">pgl</name>
    <name evidence="9" type="ORF">Y10_00110</name>
</gene>
<feature type="domain" description="Glucosamine/galactosamine-6-phosphate isomerase" evidence="8">
    <location>
        <begin position="9"/>
        <end position="227"/>
    </location>
</feature>
<evidence type="ECO:0000256" key="5">
    <source>
        <dbReference type="ARBA" id="ARBA00013198"/>
    </source>
</evidence>
<reference evidence="9" key="1">
    <citation type="submission" date="2022-07" db="EMBL/GenBank/DDBJ databases">
        <title>Taxonomy of Novel Oxalotrophic and Methylotrophic Bacteria.</title>
        <authorList>
            <person name="Sahin N."/>
            <person name="Tani A."/>
        </authorList>
    </citation>
    <scope>NUCLEOTIDE SEQUENCE</scope>
    <source>
        <strain evidence="9">Y10</strain>
    </source>
</reference>
<organism evidence="9 10">
    <name type="scientific">Neptunitalea lumnitzerae</name>
    <dbReference type="NCBI Taxonomy" id="2965509"/>
    <lineage>
        <taxon>Bacteria</taxon>
        <taxon>Pseudomonadati</taxon>
        <taxon>Bacteroidota</taxon>
        <taxon>Flavobacteriia</taxon>
        <taxon>Flavobacteriales</taxon>
        <taxon>Flavobacteriaceae</taxon>
        <taxon>Neptunitalea</taxon>
    </lineage>
</organism>
<dbReference type="EC" id="3.1.1.31" evidence="5 7"/>
<dbReference type="InterPro" id="IPR039104">
    <property type="entry name" value="6PGL"/>
</dbReference>
<evidence type="ECO:0000256" key="2">
    <source>
        <dbReference type="ARBA" id="ARBA00002681"/>
    </source>
</evidence>
<dbReference type="Gene3D" id="3.40.50.1360">
    <property type="match status" value="1"/>
</dbReference>
<dbReference type="Pfam" id="PF01182">
    <property type="entry name" value="Glucosamine_iso"/>
    <property type="match status" value="1"/>
</dbReference>